<dbReference type="AlphaFoldDB" id="A0A1M6R254"/>
<evidence type="ECO:0000256" key="4">
    <source>
        <dbReference type="PIRSR" id="PIRSR001227-1"/>
    </source>
</evidence>
<evidence type="ECO:0000313" key="7">
    <source>
        <dbReference type="Proteomes" id="UP000183994"/>
    </source>
</evidence>
<accession>A0A1M6R254</accession>
<evidence type="ECO:0000313" key="6">
    <source>
        <dbReference type="EMBL" id="SHK26513.1"/>
    </source>
</evidence>
<dbReference type="InterPro" id="IPR029055">
    <property type="entry name" value="Ntn_hydrolases_N"/>
</dbReference>
<dbReference type="Proteomes" id="UP000183994">
    <property type="component" value="Unassembled WGS sequence"/>
</dbReference>
<proteinExistence type="inferred from homology"/>
<evidence type="ECO:0000256" key="1">
    <source>
        <dbReference type="ARBA" id="ARBA00006586"/>
    </source>
</evidence>
<gene>
    <name evidence="6" type="ORF">SAMN02745216_03171</name>
</gene>
<dbReference type="InterPro" id="IPR014395">
    <property type="entry name" value="Pen/GL7ACA/AHL_acylase"/>
</dbReference>
<dbReference type="Gene3D" id="3.60.20.10">
    <property type="entry name" value="Glutamine Phosphoribosylpyrophosphate, subunit 1, domain 1"/>
    <property type="match status" value="1"/>
</dbReference>
<dbReference type="PIRSF" id="PIRSF001227">
    <property type="entry name" value="Pen_acylase"/>
    <property type="match status" value="1"/>
</dbReference>
<dbReference type="SUPFAM" id="SSF56235">
    <property type="entry name" value="N-terminal nucleophile aminohydrolases (Ntn hydrolases)"/>
    <property type="match status" value="1"/>
</dbReference>
<keyword evidence="3" id="KW-0865">Zymogen</keyword>
<dbReference type="InterPro" id="IPR043147">
    <property type="entry name" value="Penicillin_amidase_A-knob"/>
</dbReference>
<feature type="binding site" evidence="5">
    <location>
        <position position="327"/>
    </location>
    <ligand>
        <name>Ca(2+)</name>
        <dbReference type="ChEBI" id="CHEBI:29108"/>
    </ligand>
</feature>
<comment type="cofactor">
    <cofactor evidence="5">
        <name>Ca(2+)</name>
        <dbReference type="ChEBI" id="CHEBI:29108"/>
    </cofactor>
    <text evidence="5">Binds 1 Ca(2+) ion per dimer.</text>
</comment>
<dbReference type="PANTHER" id="PTHR34218">
    <property type="entry name" value="PEPTIDASE S45 PENICILLIN AMIDASE"/>
    <property type="match status" value="1"/>
</dbReference>
<feature type="binding site" evidence="5">
    <location>
        <position position="330"/>
    </location>
    <ligand>
        <name>Ca(2+)</name>
        <dbReference type="ChEBI" id="CHEBI:29108"/>
    </ligand>
</feature>
<dbReference type="InterPro" id="IPR002692">
    <property type="entry name" value="S45"/>
</dbReference>
<dbReference type="OrthoDB" id="9760084at2"/>
<name>A0A1M6R254_9BACT</name>
<sequence>MKTLKYLLFGLVILVLAAPPLYHLFFRIALPEYAGSLSLEGLSEPVEVHTDEFGIPHVFAKNEQDLFFAQGYLTARERLFQMDLARLAGRGELSSVLGEVTLAKDKFLRTVGFYRRAQEVMASLPPRTAQAIRDYTRGVNAYIETAKHLPREYLFLGARPQEWTPEDSVVITLLMSYSLTRSKKIDLVLHQIGQKAGEEVLGALIPSYPDFAPTLTGARPASFDPGAREAVLTGVSSRKGPGINEFFDMEIPASNWMIFSGSWTKSGKPLFAGSPDLEPTLPALFYIMHLNGGDYNVMGGALPGCPGIGPLGFNGDIAWSAVNGRGDELDYFVENINPDNPGQYLTEAGYKDFALISETIRVKDGDEFKELPLEIKISRHGPVISEVMPLAPENCAMQWAALDIEKPWDIHGLLAMNRASNFDEFRQALSNVKAMNLNLGYADKNGNIGWQFTASPPIRKSGGGALPVPGWTGQHEWTGFIPFEKLPFDYNPEKGYTASFNNEPGNAPYHLTNYYLFERAIRFDEIIRELGDQKVDQSKIMEMQTDTISVVAKRWKPFVLEACKNADGVNECRDLIKAWNCGVNVDSCAATVFNVFYYKMMENTLRDEVGEQIWSEELSQPYLYYVPDLALTKILHDPDHAFYDDASTPAVKENRNDIIIRSLKQTKKVLEDLLGDDPAQWQWGRVHQMHFNHPLGSKLPMFNLKPIPTQGSHHTINSGFWDWDSENPFRMRSGGVIRMAVDFSRDDKATIVSPPGQSGHYLSPYYANQAQLWAEGRQAPMHYTDARSLAQVLRLNPI</sequence>
<dbReference type="STRING" id="1121393.SAMN02745216_03171"/>
<dbReference type="GO" id="GO:0046872">
    <property type="term" value="F:metal ion binding"/>
    <property type="evidence" value="ECO:0007669"/>
    <property type="project" value="UniProtKB-KW"/>
</dbReference>
<evidence type="ECO:0000256" key="2">
    <source>
        <dbReference type="ARBA" id="ARBA00022801"/>
    </source>
</evidence>
<keyword evidence="5" id="KW-0479">Metal-binding</keyword>
<dbReference type="Gene3D" id="1.10.1400.10">
    <property type="match status" value="1"/>
</dbReference>
<keyword evidence="2" id="KW-0378">Hydrolase</keyword>
<organism evidence="6 7">
    <name type="scientific">Desulfatibacillum alkenivorans DSM 16219</name>
    <dbReference type="NCBI Taxonomy" id="1121393"/>
    <lineage>
        <taxon>Bacteria</taxon>
        <taxon>Pseudomonadati</taxon>
        <taxon>Thermodesulfobacteriota</taxon>
        <taxon>Desulfobacteria</taxon>
        <taxon>Desulfobacterales</taxon>
        <taxon>Desulfatibacillaceae</taxon>
        <taxon>Desulfatibacillum</taxon>
    </lineage>
</organism>
<dbReference type="CDD" id="cd03747">
    <property type="entry name" value="Ntn_PGA_like"/>
    <property type="match status" value="1"/>
</dbReference>
<evidence type="ECO:0000256" key="3">
    <source>
        <dbReference type="ARBA" id="ARBA00023145"/>
    </source>
</evidence>
<dbReference type="InterPro" id="IPR043146">
    <property type="entry name" value="Penicillin_amidase_N_B-knob"/>
</dbReference>
<reference evidence="7" key="1">
    <citation type="submission" date="2016-11" db="EMBL/GenBank/DDBJ databases">
        <authorList>
            <person name="Varghese N."/>
            <person name="Submissions S."/>
        </authorList>
    </citation>
    <scope>NUCLEOTIDE SEQUENCE [LARGE SCALE GENOMIC DNA]</scope>
    <source>
        <strain evidence="7">DSM 16219</strain>
    </source>
</reference>
<dbReference type="Gene3D" id="2.30.120.10">
    <property type="match status" value="1"/>
</dbReference>
<dbReference type="EMBL" id="FQZU01000021">
    <property type="protein sequence ID" value="SHK26513.1"/>
    <property type="molecule type" value="Genomic_DNA"/>
</dbReference>
<dbReference type="InterPro" id="IPR023343">
    <property type="entry name" value="Penicillin_amidase_dom1"/>
</dbReference>
<dbReference type="PANTHER" id="PTHR34218:SF4">
    <property type="entry name" value="ACYL-HOMOSERINE LACTONE ACYLASE QUIP"/>
    <property type="match status" value="1"/>
</dbReference>
<keyword evidence="5" id="KW-0106">Calcium</keyword>
<comment type="similarity">
    <text evidence="1">Belongs to the peptidase S45 family.</text>
</comment>
<dbReference type="Pfam" id="PF01804">
    <property type="entry name" value="Penicil_amidase"/>
    <property type="match status" value="1"/>
</dbReference>
<dbReference type="RefSeq" id="WP_073477241.1">
    <property type="nucleotide sequence ID" value="NZ_FQZU01000021.1"/>
</dbReference>
<feature type="active site" description="Nucleophile" evidence="4">
    <location>
        <position position="254"/>
    </location>
</feature>
<keyword evidence="7" id="KW-1185">Reference proteome</keyword>
<dbReference type="Gene3D" id="1.10.439.10">
    <property type="entry name" value="Penicillin Amidohydrolase, domain 1"/>
    <property type="match status" value="1"/>
</dbReference>
<dbReference type="GO" id="GO:0017000">
    <property type="term" value="P:antibiotic biosynthetic process"/>
    <property type="evidence" value="ECO:0007669"/>
    <property type="project" value="InterPro"/>
</dbReference>
<dbReference type="GO" id="GO:0016811">
    <property type="term" value="F:hydrolase activity, acting on carbon-nitrogen (but not peptide) bonds, in linear amides"/>
    <property type="evidence" value="ECO:0007669"/>
    <property type="project" value="InterPro"/>
</dbReference>
<protein>
    <submittedName>
        <fullName evidence="6">Penicillin amidase</fullName>
    </submittedName>
</protein>
<evidence type="ECO:0000256" key="5">
    <source>
        <dbReference type="PIRSR" id="PIRSR001227-2"/>
    </source>
</evidence>